<evidence type="ECO:0000313" key="1">
    <source>
        <dbReference type="EMBL" id="AZR59501.1"/>
    </source>
</evidence>
<gene>
    <name evidence="1" type="ORF">ELB75_05355</name>
</gene>
<protein>
    <submittedName>
        <fullName evidence="1">Uncharacterized protein</fullName>
    </submittedName>
</protein>
<sequence>MRDPEFFLHRYAPTTNLMAFFETPYDELVDFIVQWERKRDVVNERRVPVQKIDIGGTWEQRLNSLLPLNRSKVMVSETQSNWCVYVNNSPNGTDLYADPPYLCEKLGVREIAVTLVRDIPKIKPGSTQFLYEDYTRAEKVLSATGTGWCDQFPRRYIAAHHESRWEFVDQGDPLPFEEIEQYQARRIKDRLTPEMVERYCSHFGIDLFNPDFYSGRACVFERWVHPERRKLLHFPNQQP</sequence>
<dbReference type="Proteomes" id="UP000282435">
    <property type="component" value="Chromosome"/>
</dbReference>
<name>A0A3S9SIY1_EIKCO</name>
<proteinExistence type="predicted"/>
<dbReference type="AlphaFoldDB" id="A0A3S9SIY1"/>
<evidence type="ECO:0000313" key="2">
    <source>
        <dbReference type="Proteomes" id="UP000282435"/>
    </source>
</evidence>
<dbReference type="RefSeq" id="WP_126983037.1">
    <property type="nucleotide sequence ID" value="NZ_CP034670.1"/>
</dbReference>
<accession>A0A3S9SIY1</accession>
<organism evidence="1 2">
    <name type="scientific">Eikenella corrodens</name>
    <dbReference type="NCBI Taxonomy" id="539"/>
    <lineage>
        <taxon>Bacteria</taxon>
        <taxon>Pseudomonadati</taxon>
        <taxon>Pseudomonadota</taxon>
        <taxon>Betaproteobacteria</taxon>
        <taxon>Neisseriales</taxon>
        <taxon>Neisseriaceae</taxon>
        <taxon>Eikenella</taxon>
    </lineage>
</organism>
<dbReference type="EMBL" id="CP034670">
    <property type="protein sequence ID" value="AZR59501.1"/>
    <property type="molecule type" value="Genomic_DNA"/>
</dbReference>
<reference evidence="1 2" key="1">
    <citation type="submission" date="2018-12" db="EMBL/GenBank/DDBJ databases">
        <title>Genome sequencing of Eikenella corrodens KCOM 3110 (= JS217).</title>
        <authorList>
            <person name="Koo J.-K."/>
            <person name="Park S.-N."/>
            <person name="Lim Y.K."/>
        </authorList>
    </citation>
    <scope>NUCLEOTIDE SEQUENCE [LARGE SCALE GENOMIC DNA]</scope>
    <source>
        <strain evidence="1 2">KCOM 3110</strain>
    </source>
</reference>
<dbReference type="OrthoDB" id="8610356at2"/>